<feature type="transmembrane region" description="Helical" evidence="1">
    <location>
        <begin position="121"/>
        <end position="139"/>
    </location>
</feature>
<keyword evidence="1" id="KW-0812">Transmembrane</keyword>
<keyword evidence="1" id="KW-1133">Transmembrane helix</keyword>
<feature type="transmembrane region" description="Helical" evidence="1">
    <location>
        <begin position="224"/>
        <end position="246"/>
    </location>
</feature>
<keyword evidence="1" id="KW-0472">Membrane</keyword>
<dbReference type="Proteomes" id="UP000000440">
    <property type="component" value="Chromosome"/>
</dbReference>
<sequence>MDESLILWGILLTLTALGLWLEHRFRWAARLGSSLIILILAAVCANVGILPQQSAVYDTIYDTMTSLAIVWLLLLVNLQDVRRLGRSALLAFGLASFGTLVGAFLASVLFHSRFLEDTPRLAGSLAASYIGGSLNFVGVGRALNLSDLLFSAATTADNLLTAIWLATTLSLPSLLARFYPPQEEGEAVTVTSLPTASAIAPLDLAILLSLAVAVLVLSRALQQFWPLVPTIVWLTTLSLALAQFQWMRYLRGTGALGMFGLNLFFTVIGAGTHVPSLIPVGLEMILFTTVIVVSHGLVTFGLGALLKLDVELLALASQAAIGGPTTAVAQATGRHQPQLLGVGMILGLLGYAIANYLGLALAQVLGWIGLG</sequence>
<feature type="transmembrane region" description="Helical" evidence="1">
    <location>
        <begin position="199"/>
        <end position="217"/>
    </location>
</feature>
<dbReference type="InterPro" id="IPR008537">
    <property type="entry name" value="DUF819"/>
</dbReference>
<proteinExistence type="predicted"/>
<keyword evidence="3" id="KW-1185">Reference proteome</keyword>
<organism evidence="2 3">
    <name type="scientific">Thermosynechococcus vestitus (strain NIES-2133 / IAM M-273 / BP-1)</name>
    <dbReference type="NCBI Taxonomy" id="197221"/>
    <lineage>
        <taxon>Bacteria</taxon>
        <taxon>Bacillati</taxon>
        <taxon>Cyanobacteriota</taxon>
        <taxon>Cyanophyceae</taxon>
        <taxon>Acaryochloridales</taxon>
        <taxon>Thermosynechococcaceae</taxon>
        <taxon>Thermosynechococcus</taxon>
    </lineage>
</organism>
<feature type="transmembrane region" description="Helical" evidence="1">
    <location>
        <begin position="28"/>
        <end position="49"/>
    </location>
</feature>
<name>Q8DGM5_THEVB</name>
<feature type="transmembrane region" description="Helical" evidence="1">
    <location>
        <begin position="284"/>
        <end position="306"/>
    </location>
</feature>
<dbReference type="EMBL" id="BA000039">
    <property type="protein sequence ID" value="BAC09843.1"/>
    <property type="molecule type" value="Genomic_DNA"/>
</dbReference>
<dbReference type="PANTHER" id="PTHR34289:SF8">
    <property type="entry name" value="DUF819 DOMAIN-CONTAINING PROTEIN"/>
    <property type="match status" value="1"/>
</dbReference>
<feature type="transmembrane region" description="Helical" evidence="1">
    <location>
        <begin position="159"/>
        <end position="179"/>
    </location>
</feature>
<dbReference type="EnsemblBacteria" id="BAC09843">
    <property type="protein sequence ID" value="BAC09843"/>
    <property type="gene ID" value="BAC09843"/>
</dbReference>
<feature type="transmembrane region" description="Helical" evidence="1">
    <location>
        <begin position="6"/>
        <end position="21"/>
    </location>
</feature>
<feature type="transmembrane region" description="Helical" evidence="1">
    <location>
        <begin position="88"/>
        <end position="109"/>
    </location>
</feature>
<dbReference type="PANTHER" id="PTHR34289">
    <property type="entry name" value="PROTEIN, PUTATIVE (DUF819)-RELATED"/>
    <property type="match status" value="1"/>
</dbReference>
<protein>
    <submittedName>
        <fullName evidence="2">Tll2291 protein</fullName>
    </submittedName>
</protein>
<gene>
    <name evidence="2" type="ordered locus">tll2291</name>
</gene>
<dbReference type="STRING" id="197221.gene:10748909"/>
<reference evidence="2 3" key="1">
    <citation type="journal article" date="2002" name="DNA Res.">
        <title>Complete genome structure of the thermophilic cyanobacterium Thermosynechococcus elongatus BP-1.</title>
        <authorList>
            <person name="Nakamura Y."/>
            <person name="Kaneko T."/>
            <person name="Sato S."/>
            <person name="Ikeuchi M."/>
            <person name="Katoh H."/>
            <person name="Sasamoto S."/>
            <person name="Watanabe A."/>
            <person name="Iriguchi M."/>
            <person name="Kawashima K."/>
            <person name="Kimura T."/>
            <person name="Kishida Y."/>
            <person name="Kiyokawa C."/>
            <person name="Kohara M."/>
            <person name="Matsumoto M."/>
            <person name="Matsuno A."/>
            <person name="Nakazaki N."/>
            <person name="Shimpo S."/>
            <person name="Sugimoto M."/>
            <person name="Takeuchi C."/>
            <person name="Yamada M."/>
            <person name="Tabata S."/>
        </authorList>
    </citation>
    <scope>NUCLEOTIDE SEQUENCE [LARGE SCALE GENOMIC DNA]</scope>
    <source>
        <strain evidence="3">IAM M-273 / NIES-2133 / BP-1</strain>
    </source>
</reference>
<accession>Q8DGM5</accession>
<evidence type="ECO:0000313" key="3">
    <source>
        <dbReference type="Proteomes" id="UP000000440"/>
    </source>
</evidence>
<feature type="transmembrane region" description="Helical" evidence="1">
    <location>
        <begin position="252"/>
        <end position="272"/>
    </location>
</feature>
<dbReference type="AlphaFoldDB" id="Q8DGM5"/>
<feature type="transmembrane region" description="Helical" evidence="1">
    <location>
        <begin position="55"/>
        <end position="76"/>
    </location>
</feature>
<dbReference type="PATRIC" id="fig|197221.4.peg.2400"/>
<dbReference type="Pfam" id="PF05684">
    <property type="entry name" value="DUF819"/>
    <property type="match status" value="1"/>
</dbReference>
<evidence type="ECO:0000313" key="2">
    <source>
        <dbReference type="EMBL" id="BAC09843.1"/>
    </source>
</evidence>
<dbReference type="RefSeq" id="WP_011058124.1">
    <property type="nucleotide sequence ID" value="NC_004113.1"/>
</dbReference>
<feature type="transmembrane region" description="Helical" evidence="1">
    <location>
        <begin position="339"/>
        <end position="368"/>
    </location>
</feature>
<dbReference type="KEGG" id="tel:tll2291"/>
<dbReference type="eggNOG" id="COG5505">
    <property type="taxonomic scope" value="Bacteria"/>
</dbReference>
<evidence type="ECO:0000256" key="1">
    <source>
        <dbReference type="SAM" id="Phobius"/>
    </source>
</evidence>